<keyword evidence="3" id="KW-1133">Transmembrane helix</keyword>
<organism evidence="4 5">
    <name type="scientific">Candidatus Phycosocius bacilliformis</name>
    <dbReference type="NCBI Taxonomy" id="1445552"/>
    <lineage>
        <taxon>Bacteria</taxon>
        <taxon>Pseudomonadati</taxon>
        <taxon>Pseudomonadota</taxon>
        <taxon>Alphaproteobacteria</taxon>
        <taxon>Caulobacterales</taxon>
        <taxon>Caulobacterales incertae sedis</taxon>
        <taxon>Candidatus Phycosocius</taxon>
    </lineage>
</organism>
<evidence type="ECO:0000256" key="3">
    <source>
        <dbReference type="SAM" id="Phobius"/>
    </source>
</evidence>
<dbReference type="PANTHER" id="PTHR10009:SF18">
    <property type="entry name" value="PROTEIN YELLOW-LIKE PROTEIN"/>
    <property type="match status" value="1"/>
</dbReference>
<dbReference type="SUPFAM" id="SSF101898">
    <property type="entry name" value="NHL repeat"/>
    <property type="match status" value="1"/>
</dbReference>
<dbReference type="OrthoDB" id="9797664at2"/>
<keyword evidence="2" id="KW-0964">Secreted</keyword>
<proteinExistence type="predicted"/>
<dbReference type="PANTHER" id="PTHR10009">
    <property type="entry name" value="PROTEIN YELLOW-RELATED"/>
    <property type="match status" value="1"/>
</dbReference>
<dbReference type="GO" id="GO:0005576">
    <property type="term" value="C:extracellular region"/>
    <property type="evidence" value="ECO:0007669"/>
    <property type="project" value="UniProtKB-SubCell"/>
</dbReference>
<dbReference type="Pfam" id="PF03022">
    <property type="entry name" value="MRJP"/>
    <property type="match status" value="1"/>
</dbReference>
<dbReference type="RefSeq" id="WP_108984238.1">
    <property type="nucleotide sequence ID" value="NZ_BFBR01000002.1"/>
</dbReference>
<comment type="caution">
    <text evidence="4">The sequence shown here is derived from an EMBL/GenBank/DDBJ whole genome shotgun (WGS) entry which is preliminary data.</text>
</comment>
<feature type="transmembrane region" description="Helical" evidence="3">
    <location>
        <begin position="9"/>
        <end position="29"/>
    </location>
</feature>
<keyword evidence="3" id="KW-0472">Membrane</keyword>
<evidence type="ECO:0008006" key="6">
    <source>
        <dbReference type="Google" id="ProtNLM"/>
    </source>
</evidence>
<sequence>MALKFVRGAIWIITALVVLIGGFLVWFFLNFGGQGDRFPRLAEPTPRIRADIVATLAEPPGNIAVSQDGRIFFTYHAESHPDIKVLEWVDGKPRPYPNLAMQTPDPDKPSYGSVFNLRIDSKNRLWSIDHGEHGLFGARLVCVDLATNRAIRQIKLPKEVAGVGSYLQDMQIDPAGKTIFIADIGVFNRHPGLVIVDIESGSARRVLDRHPAIMAEPYAVFAQGRHMQPLGNNLFWFHPAFDPIALDREGTWLYVGPMSGKTLSRVKVSDLMNGDLSEAELAKRVEFYANRPQADGLTIDRENNIYLTGIEDGIIWKLDTNKKLTALAGHPKMRWPDGLSFGPDNYVYVADSNIPDVMMKSRDHIRKSGPYYVFRFKADGTAPAGQ</sequence>
<dbReference type="EMBL" id="BFBR01000002">
    <property type="protein sequence ID" value="GBF57394.1"/>
    <property type="molecule type" value="Genomic_DNA"/>
</dbReference>
<keyword evidence="3" id="KW-0812">Transmembrane</keyword>
<evidence type="ECO:0000313" key="4">
    <source>
        <dbReference type="EMBL" id="GBF57394.1"/>
    </source>
</evidence>
<reference evidence="4 5" key="1">
    <citation type="journal article" date="2018" name="Genome Announc.">
        <title>Draft Genome Sequence of "Candidatus Phycosocius bacilliformis," an Alphaproteobacterial Ectosymbiont of the Hydrocarbon-Producing Green Alga Botryococcus braunii.</title>
        <authorList>
            <person name="Tanabe Y."/>
            <person name="Yamaguchi H."/>
            <person name="Watanabe M.M."/>
        </authorList>
    </citation>
    <scope>NUCLEOTIDE SEQUENCE [LARGE SCALE GENOMIC DNA]</scope>
    <source>
        <strain evidence="4 5">BOTRYCO-2</strain>
    </source>
</reference>
<protein>
    <recommendedName>
        <fullName evidence="6">Major royal jelly protein</fullName>
    </recommendedName>
</protein>
<gene>
    <name evidence="4" type="ORF">PbB2_01061</name>
</gene>
<name>A0A2P2E8P3_9PROT</name>
<accession>A0A2P2E8P3</accession>
<dbReference type="InterPro" id="IPR017996">
    <property type="entry name" value="MRJP/yellow-related"/>
</dbReference>
<evidence type="ECO:0000313" key="5">
    <source>
        <dbReference type="Proteomes" id="UP000245086"/>
    </source>
</evidence>
<evidence type="ECO:0000256" key="2">
    <source>
        <dbReference type="ARBA" id="ARBA00022525"/>
    </source>
</evidence>
<keyword evidence="5" id="KW-1185">Reference proteome</keyword>
<dbReference type="InterPro" id="IPR011042">
    <property type="entry name" value="6-blade_b-propeller_TolB-like"/>
</dbReference>
<dbReference type="Gene3D" id="2.120.10.30">
    <property type="entry name" value="TolB, C-terminal domain"/>
    <property type="match status" value="1"/>
</dbReference>
<comment type="subcellular location">
    <subcellularLocation>
        <location evidence="1">Secreted</location>
    </subcellularLocation>
</comment>
<dbReference type="AlphaFoldDB" id="A0A2P2E8P3"/>
<evidence type="ECO:0000256" key="1">
    <source>
        <dbReference type="ARBA" id="ARBA00004613"/>
    </source>
</evidence>
<dbReference type="Proteomes" id="UP000245086">
    <property type="component" value="Unassembled WGS sequence"/>
</dbReference>